<dbReference type="EMBL" id="JAAGLI010000207">
    <property type="protein sequence ID" value="NEA22401.1"/>
    <property type="molecule type" value="Genomic_DNA"/>
</dbReference>
<feature type="transmembrane region" description="Helical" evidence="1">
    <location>
        <begin position="12"/>
        <end position="34"/>
    </location>
</feature>
<proteinExistence type="predicted"/>
<comment type="caution">
    <text evidence="2">The sequence shown here is derived from an EMBL/GenBank/DDBJ whole genome shotgun (WGS) entry which is preliminary data.</text>
</comment>
<dbReference type="InterPro" id="IPR010994">
    <property type="entry name" value="RuvA_2-like"/>
</dbReference>
<feature type="transmembrane region" description="Helical" evidence="1">
    <location>
        <begin position="41"/>
        <end position="61"/>
    </location>
</feature>
<keyword evidence="1" id="KW-1133">Transmembrane helix</keyword>
<sequence>MSRKGAALTGLSYLWALSPLLTLGLITPLTIGYAAVRMKSAWVWASLVPYFALVTFMLVPVEGEYTTTTQDALFIMALLLAGPAATIHALAIRHRVFPPRPVLPGTLQHAVLESQRRRALRAEAAEIARTNPELALELGIGRPDLPRTFDDGGLIDVNHAPASAIATIPGIRPAGAELIVRRREELGGFSSAEEIAAMVSLPPHLTPVLKEHAVFLP</sequence>
<evidence type="ECO:0000313" key="2">
    <source>
        <dbReference type="EMBL" id="NEA22401.1"/>
    </source>
</evidence>
<reference evidence="2 3" key="1">
    <citation type="submission" date="2020-01" db="EMBL/GenBank/DDBJ databases">
        <title>Insect and environment-associated Actinomycetes.</title>
        <authorList>
            <person name="Currrie C."/>
            <person name="Chevrette M."/>
            <person name="Carlson C."/>
            <person name="Stubbendieck R."/>
            <person name="Wendt-Pienkowski E."/>
        </authorList>
    </citation>
    <scope>NUCLEOTIDE SEQUENCE [LARGE SCALE GENOMIC DNA]</scope>
    <source>
        <strain evidence="2 3">SID10258</strain>
    </source>
</reference>
<name>A0A6L9QAG3_9ACTN</name>
<protein>
    <submittedName>
        <fullName evidence="2">Helix-hairpin-helix domain-containing protein</fullName>
    </submittedName>
</protein>
<accession>A0A6L9QAG3</accession>
<evidence type="ECO:0000256" key="1">
    <source>
        <dbReference type="SAM" id="Phobius"/>
    </source>
</evidence>
<dbReference type="AlphaFoldDB" id="A0A6L9QAG3"/>
<dbReference type="Pfam" id="PF12836">
    <property type="entry name" value="HHH_3"/>
    <property type="match status" value="1"/>
</dbReference>
<feature type="transmembrane region" description="Helical" evidence="1">
    <location>
        <begin position="73"/>
        <end position="92"/>
    </location>
</feature>
<evidence type="ECO:0000313" key="3">
    <source>
        <dbReference type="Proteomes" id="UP000475532"/>
    </source>
</evidence>
<dbReference type="Proteomes" id="UP000475532">
    <property type="component" value="Unassembled WGS sequence"/>
</dbReference>
<dbReference type="SUPFAM" id="SSF47781">
    <property type="entry name" value="RuvA domain 2-like"/>
    <property type="match status" value="1"/>
</dbReference>
<organism evidence="2 3">
    <name type="scientific">Actinomadura bangladeshensis</name>
    <dbReference type="NCBI Taxonomy" id="453573"/>
    <lineage>
        <taxon>Bacteria</taxon>
        <taxon>Bacillati</taxon>
        <taxon>Actinomycetota</taxon>
        <taxon>Actinomycetes</taxon>
        <taxon>Streptosporangiales</taxon>
        <taxon>Thermomonosporaceae</taxon>
        <taxon>Actinomadura</taxon>
    </lineage>
</organism>
<dbReference type="Gene3D" id="1.10.150.280">
    <property type="entry name" value="AF1531-like domain"/>
    <property type="match status" value="1"/>
</dbReference>
<gene>
    <name evidence="2" type="ORF">G3I70_07860</name>
</gene>
<keyword evidence="1" id="KW-0812">Transmembrane</keyword>
<keyword evidence="1" id="KW-0472">Membrane</keyword>
<dbReference type="RefSeq" id="WP_163054092.1">
    <property type="nucleotide sequence ID" value="NZ_JAAGLI010000207.1"/>
</dbReference>